<name>A0A6I6G6Z8_9BACT</name>
<dbReference type="EMBL" id="CP046566">
    <property type="protein sequence ID" value="QGW28456.1"/>
    <property type="molecule type" value="Genomic_DNA"/>
</dbReference>
<proteinExistence type="predicted"/>
<reference evidence="1 2" key="1">
    <citation type="submission" date="2019-11" db="EMBL/GenBank/DDBJ databases">
        <authorList>
            <person name="Im W.T."/>
        </authorList>
    </citation>
    <scope>NUCLEOTIDE SEQUENCE [LARGE SCALE GENOMIC DNA]</scope>
    <source>
        <strain evidence="1 2">SB-02</strain>
    </source>
</reference>
<organism evidence="1 2">
    <name type="scientific">Phnomibacter ginsenosidimutans</name>
    <dbReference type="NCBI Taxonomy" id="2676868"/>
    <lineage>
        <taxon>Bacteria</taxon>
        <taxon>Pseudomonadati</taxon>
        <taxon>Bacteroidota</taxon>
        <taxon>Chitinophagia</taxon>
        <taxon>Chitinophagales</taxon>
        <taxon>Chitinophagaceae</taxon>
        <taxon>Phnomibacter</taxon>
    </lineage>
</organism>
<protein>
    <submittedName>
        <fullName evidence="1">Uncharacterized protein</fullName>
    </submittedName>
</protein>
<dbReference type="KEGG" id="fls:GLV81_10420"/>
<gene>
    <name evidence="1" type="ORF">GLV81_10420</name>
</gene>
<keyword evidence="2" id="KW-1185">Reference proteome</keyword>
<dbReference type="AlphaFoldDB" id="A0A6I6G6Z8"/>
<accession>A0A6I6G6Z8</accession>
<sequence>MTDFKTYYKQYFQRDLLNFVGQIPIDGNKHYDKNEFNIQYFFLTPQYKYLDIIPQDRQGLFAVALYWTVLVDQTFYSNYRQSYQTFQRKTLYPKFIGNCTAPSLMSSECGHHQHPRRILQAINDTADQGNRFDFEREIFRKDESNQPRLVIEYFSILEQAREVMKDEIKEYFENHQPEISWTEFWTKCEREL</sequence>
<evidence type="ECO:0000313" key="1">
    <source>
        <dbReference type="EMBL" id="QGW28456.1"/>
    </source>
</evidence>
<evidence type="ECO:0000313" key="2">
    <source>
        <dbReference type="Proteomes" id="UP000426027"/>
    </source>
</evidence>
<dbReference type="Proteomes" id="UP000426027">
    <property type="component" value="Chromosome"/>
</dbReference>